<protein>
    <recommendedName>
        <fullName evidence="1">CHAT domain-containing protein</fullName>
    </recommendedName>
</protein>
<organism evidence="2 3">
    <name type="scientific">Thanatephorus cucumeris (strain AG1-IB / isolate 7/3/14)</name>
    <name type="common">Lettuce bottom rot fungus</name>
    <name type="synonym">Rhizoctonia solani</name>
    <dbReference type="NCBI Taxonomy" id="1108050"/>
    <lineage>
        <taxon>Eukaryota</taxon>
        <taxon>Fungi</taxon>
        <taxon>Dikarya</taxon>
        <taxon>Basidiomycota</taxon>
        <taxon>Agaricomycotina</taxon>
        <taxon>Agaricomycetes</taxon>
        <taxon>Cantharellales</taxon>
        <taxon>Ceratobasidiaceae</taxon>
        <taxon>Rhizoctonia</taxon>
        <taxon>Rhizoctonia solani AG-1</taxon>
    </lineage>
</organism>
<dbReference type="Proteomes" id="UP000059188">
    <property type="component" value="Unassembled WGS sequence"/>
</dbReference>
<dbReference type="EMBL" id="LN679101">
    <property type="protein sequence ID" value="CEL55997.1"/>
    <property type="molecule type" value="Genomic_DNA"/>
</dbReference>
<dbReference type="OrthoDB" id="9991317at2759"/>
<dbReference type="AlphaFoldDB" id="A0A0B7FIM3"/>
<evidence type="ECO:0000313" key="2">
    <source>
        <dbReference type="EMBL" id="CEL55997.1"/>
    </source>
</evidence>
<dbReference type="STRING" id="1108050.A0A0B7FIM3"/>
<accession>A0A0B7FIM3</accession>
<dbReference type="Pfam" id="PF12770">
    <property type="entry name" value="CHAT"/>
    <property type="match status" value="1"/>
</dbReference>
<proteinExistence type="predicted"/>
<reference evidence="2 3" key="1">
    <citation type="submission" date="2014-11" db="EMBL/GenBank/DDBJ databases">
        <authorList>
            <person name="Wibberg Daniel"/>
        </authorList>
    </citation>
    <scope>NUCLEOTIDE SEQUENCE [LARGE SCALE GENOMIC DNA]</scope>
    <source>
        <strain evidence="2">Rhizoctonia solani AG1-IB 7/3/14</strain>
    </source>
</reference>
<feature type="domain" description="CHAT" evidence="1">
    <location>
        <begin position="9"/>
        <end position="263"/>
    </location>
</feature>
<gene>
    <name evidence="2" type="ORF">RSOLAG1IB_02011</name>
</gene>
<keyword evidence="3" id="KW-1185">Reference proteome</keyword>
<evidence type="ECO:0000313" key="3">
    <source>
        <dbReference type="Proteomes" id="UP000059188"/>
    </source>
</evidence>
<evidence type="ECO:0000259" key="1">
    <source>
        <dbReference type="Pfam" id="PF12770"/>
    </source>
</evidence>
<dbReference type="InterPro" id="IPR024983">
    <property type="entry name" value="CHAT_dom"/>
</dbReference>
<sequence length="263" mass="28635">MNKFPNTLLPHITWCPTGVLSFLPLHAAGDYDHPGSRVFDYVISSYTPTLTALLTSTPSLLTRNSRFLAVGQPNTPGHAELPGAVKELAYIKAHTQGKVEYSQLVESQATKEKVLDEMTEHDWVHFACHAHQNVQDPTMSGFFLHDDTLNLASINQRSFKNKGLAFLSACQTATGDEKLPDEAIHLASGMLMAGYTSVIGTMWAVGDEDAPFVADKLYGELMECGKIGSGEAGKALHNATAMLRDRVGEKSFGSWVPYIHIGS</sequence>
<name>A0A0B7FIM3_THACB</name>